<accession>A0A084B8M7</accession>
<dbReference type="PANTHER" id="PTHR35605:SF1">
    <property type="entry name" value="ECP2 EFFECTOR PROTEIN DOMAIN-CONTAINING PROTEIN-RELATED"/>
    <property type="match status" value="1"/>
</dbReference>
<evidence type="ECO:0000313" key="3">
    <source>
        <dbReference type="Proteomes" id="UP000028045"/>
    </source>
</evidence>
<keyword evidence="1" id="KW-0732">Signal</keyword>
<evidence type="ECO:0000256" key="1">
    <source>
        <dbReference type="SAM" id="SignalP"/>
    </source>
</evidence>
<keyword evidence="3" id="KW-1185">Reference proteome</keyword>
<feature type="chain" id="PRO_5001771693" description="Ecp2 effector protein domain-containing protein" evidence="1">
    <location>
        <begin position="21"/>
        <end position="207"/>
    </location>
</feature>
<evidence type="ECO:0008006" key="4">
    <source>
        <dbReference type="Google" id="ProtNLM"/>
    </source>
</evidence>
<proteinExistence type="predicted"/>
<gene>
    <name evidence="2" type="ORF">S7711_06112</name>
</gene>
<dbReference type="Proteomes" id="UP000028045">
    <property type="component" value="Unassembled WGS sequence"/>
</dbReference>
<reference evidence="2 3" key="1">
    <citation type="journal article" date="2014" name="BMC Genomics">
        <title>Comparative genome sequencing reveals chemotype-specific gene clusters in the toxigenic black mold Stachybotrys.</title>
        <authorList>
            <person name="Semeiks J."/>
            <person name="Borek D."/>
            <person name="Otwinowski Z."/>
            <person name="Grishin N.V."/>
        </authorList>
    </citation>
    <scope>NUCLEOTIDE SEQUENCE [LARGE SCALE GENOMIC DNA]</scope>
    <source>
        <strain evidence="3">CBS 109288 / IBT 7711</strain>
    </source>
</reference>
<evidence type="ECO:0000313" key="2">
    <source>
        <dbReference type="EMBL" id="KEY73906.1"/>
    </source>
</evidence>
<feature type="signal peptide" evidence="1">
    <location>
        <begin position="1"/>
        <end position="20"/>
    </location>
</feature>
<dbReference type="HOGENOM" id="CLU_089018_0_0_1"/>
<dbReference type="AlphaFoldDB" id="A0A084B8M7"/>
<name>A0A084B8M7_STACB</name>
<sequence>MRAQALLGLFAISSQAFVSATSISDPLDGYEIETPFWEFSITEGSPPVVLNGTIEAVIAQLKEEYPDFAAEVLKSIEAAEDDDEITNDGDSTLSKRQHFNECFNQPSVATTALIEQGIRNLRGRPGRPSVGANRCNIASCSNGAGILWCNDNTHSVSLNSWDDVANAARVLVNQCSMTISGIRVTYGQRFHGNRQNVVVRGGVQCFN</sequence>
<dbReference type="EMBL" id="KL647710">
    <property type="protein sequence ID" value="KEY73906.1"/>
    <property type="molecule type" value="Genomic_DNA"/>
</dbReference>
<protein>
    <recommendedName>
        <fullName evidence="4">Ecp2 effector protein domain-containing protein</fullName>
    </recommendedName>
</protein>
<dbReference type="OrthoDB" id="3552888at2759"/>
<dbReference type="PANTHER" id="PTHR35605">
    <property type="entry name" value="ECP2 EFFECTOR PROTEIN DOMAIN-CONTAINING PROTEIN-RELATED"/>
    <property type="match status" value="1"/>
</dbReference>
<organism evidence="2 3">
    <name type="scientific">Stachybotrys chartarum (strain CBS 109288 / IBT 7711)</name>
    <name type="common">Toxic black mold</name>
    <name type="synonym">Stilbospora chartarum</name>
    <dbReference type="NCBI Taxonomy" id="1280523"/>
    <lineage>
        <taxon>Eukaryota</taxon>
        <taxon>Fungi</taxon>
        <taxon>Dikarya</taxon>
        <taxon>Ascomycota</taxon>
        <taxon>Pezizomycotina</taxon>
        <taxon>Sordariomycetes</taxon>
        <taxon>Hypocreomycetidae</taxon>
        <taxon>Hypocreales</taxon>
        <taxon>Stachybotryaceae</taxon>
        <taxon>Stachybotrys</taxon>
    </lineage>
</organism>